<keyword evidence="2" id="KW-1185">Reference proteome</keyword>
<evidence type="ECO:0000313" key="2">
    <source>
        <dbReference type="Proteomes" id="UP001151529"/>
    </source>
</evidence>
<gene>
    <name evidence="1" type="ORF">OIU85_022268</name>
</gene>
<evidence type="ECO:0000313" key="1">
    <source>
        <dbReference type="EMBL" id="KAJ6724323.1"/>
    </source>
</evidence>
<name>A0A9Q0U6L9_SALVM</name>
<reference evidence="1" key="1">
    <citation type="submission" date="2022-11" db="EMBL/GenBank/DDBJ databases">
        <authorList>
            <person name="Hyden B.L."/>
            <person name="Feng K."/>
            <person name="Yates T."/>
            <person name="Jawdy S."/>
            <person name="Smart L.B."/>
            <person name="Muchero W."/>
        </authorList>
    </citation>
    <scope>NUCLEOTIDE SEQUENCE</scope>
    <source>
        <tissue evidence="1">Shoot tip</tissue>
    </source>
</reference>
<sequence>MEGTLVDYNIQKESTLHLVLRSRGGMQIFVKTLTGKDHHPGGGELDTIDNAKAKIRGTRKVSPDRAEVDLCRKAVGRWAHPSRLQYPKRVHPSPCPPSPWWFLSSTRMLPHYVYVVLVCAQ</sequence>
<dbReference type="EMBL" id="JAPFFL010000005">
    <property type="protein sequence ID" value="KAJ6724323.1"/>
    <property type="molecule type" value="Genomic_DNA"/>
</dbReference>
<reference evidence="1" key="2">
    <citation type="journal article" date="2023" name="Int. J. Mol. Sci.">
        <title>De Novo Assembly and Annotation of 11 Diverse Shrub Willow (Salix) Genomes Reveals Novel Gene Organization in Sex-Linked Regions.</title>
        <authorList>
            <person name="Hyden B."/>
            <person name="Feng K."/>
            <person name="Yates T.B."/>
            <person name="Jawdy S."/>
            <person name="Cereghino C."/>
            <person name="Smart L.B."/>
            <person name="Muchero W."/>
        </authorList>
    </citation>
    <scope>NUCLEOTIDE SEQUENCE [LARGE SCALE GENOMIC DNA]</scope>
    <source>
        <tissue evidence="1">Shoot tip</tissue>
    </source>
</reference>
<organism evidence="1 2">
    <name type="scientific">Salix viminalis</name>
    <name type="common">Common osier</name>
    <name type="synonym">Basket willow</name>
    <dbReference type="NCBI Taxonomy" id="40686"/>
    <lineage>
        <taxon>Eukaryota</taxon>
        <taxon>Viridiplantae</taxon>
        <taxon>Streptophyta</taxon>
        <taxon>Embryophyta</taxon>
        <taxon>Tracheophyta</taxon>
        <taxon>Spermatophyta</taxon>
        <taxon>Magnoliopsida</taxon>
        <taxon>eudicotyledons</taxon>
        <taxon>Gunneridae</taxon>
        <taxon>Pentapetalae</taxon>
        <taxon>rosids</taxon>
        <taxon>fabids</taxon>
        <taxon>Malpighiales</taxon>
        <taxon>Salicaceae</taxon>
        <taxon>Saliceae</taxon>
        <taxon>Salix</taxon>
    </lineage>
</organism>
<dbReference type="Gene3D" id="3.10.20.90">
    <property type="entry name" value="Phosphatidylinositol 3-kinase Catalytic Subunit, Chain A, domain 1"/>
    <property type="match status" value="2"/>
</dbReference>
<accession>A0A9Q0U6L9</accession>
<dbReference type="AlphaFoldDB" id="A0A9Q0U6L9"/>
<dbReference type="Proteomes" id="UP001151529">
    <property type="component" value="Chromosome 11"/>
</dbReference>
<protein>
    <submittedName>
        <fullName evidence="1">UBIQUITIN</fullName>
    </submittedName>
</protein>
<dbReference type="InterPro" id="IPR029071">
    <property type="entry name" value="Ubiquitin-like_domsf"/>
</dbReference>
<proteinExistence type="predicted"/>
<dbReference type="SUPFAM" id="SSF54236">
    <property type="entry name" value="Ubiquitin-like"/>
    <property type="match status" value="1"/>
</dbReference>
<dbReference type="InterPro" id="IPR050158">
    <property type="entry name" value="Ubiquitin_ubiquitin-like"/>
</dbReference>
<comment type="caution">
    <text evidence="1">The sequence shown here is derived from an EMBL/GenBank/DDBJ whole genome shotgun (WGS) entry which is preliminary data.</text>
</comment>
<dbReference type="OrthoDB" id="3042373at2759"/>
<dbReference type="PANTHER" id="PTHR10666">
    <property type="entry name" value="UBIQUITIN"/>
    <property type="match status" value="1"/>
</dbReference>